<comment type="caution">
    <text evidence="1">The sequence shown here is derived from an EMBL/GenBank/DDBJ whole genome shotgun (WGS) entry which is preliminary data.</text>
</comment>
<proteinExistence type="predicted"/>
<evidence type="ECO:0000313" key="2">
    <source>
        <dbReference type="Proteomes" id="UP000441586"/>
    </source>
</evidence>
<dbReference type="AlphaFoldDB" id="A0A6A4RHX6"/>
<name>A0A6A4RHX6_9RHOB</name>
<evidence type="ECO:0000313" key="1">
    <source>
        <dbReference type="EMBL" id="KAE9629933.1"/>
    </source>
</evidence>
<gene>
    <name evidence="1" type="ORF">GP644_09545</name>
</gene>
<sequence>MDPSGTWFARQINATDQGVIYDLDLKVDGGKVTSGNRVEVFTPGDIHGRRVDPQIQATVWDKDGLLDTLRPRHQILHDVLDFASRSHHNSFFDQVAAHYGATESVEGEVTATAEALNKMVRPWCDTVVAKGNHDEHLEKWILTSDFRRDPINAGFFLTAAAAKVAAIRDQNTDFDLVAWVLTNAGLSPSIHFLSRRARLKIAGIRHDQHGDLGPNGARGSVVNIARTGEKSNIGHSHSAGITHGCYQAGTFSLLDMGYNTGPSSWSHSAIITYANSKRAVVTLRAGTWRA</sequence>
<dbReference type="EMBL" id="WSFO01000005">
    <property type="protein sequence ID" value="KAE9629933.1"/>
    <property type="molecule type" value="Genomic_DNA"/>
</dbReference>
<dbReference type="RefSeq" id="WP_158979044.1">
    <property type="nucleotide sequence ID" value="NZ_WSFO01000005.1"/>
</dbReference>
<dbReference type="Proteomes" id="UP000441586">
    <property type="component" value="Unassembled WGS sequence"/>
</dbReference>
<organism evidence="1 2">
    <name type="scientific">Parasedimentitalea maritima</name>
    <dbReference type="NCBI Taxonomy" id="2578117"/>
    <lineage>
        <taxon>Bacteria</taxon>
        <taxon>Pseudomonadati</taxon>
        <taxon>Pseudomonadota</taxon>
        <taxon>Alphaproteobacteria</taxon>
        <taxon>Rhodobacterales</taxon>
        <taxon>Paracoccaceae</taxon>
        <taxon>Parasedimentitalea</taxon>
    </lineage>
</organism>
<accession>A0A6A4RHX6</accession>
<protein>
    <submittedName>
        <fullName evidence="1">Uncharacterized protein</fullName>
    </submittedName>
</protein>
<reference evidence="1 2" key="1">
    <citation type="submission" date="2019-12" db="EMBL/GenBank/DDBJ databases">
        <authorList>
            <person name="Zhang Y.-J."/>
        </authorList>
    </citation>
    <scope>NUCLEOTIDE SEQUENCE [LARGE SCALE GENOMIC DNA]</scope>
    <source>
        <strain evidence="1 2">H18S-6</strain>
    </source>
</reference>